<reference evidence="1 3" key="1">
    <citation type="submission" date="2023-08" db="EMBL/GenBank/DDBJ databases">
        <title>The draft genome sequence of Paracraurococcus sp. LOR1-02.</title>
        <authorList>
            <person name="Kingkaew E."/>
            <person name="Tanasupawat S."/>
        </authorList>
    </citation>
    <scope>NUCLEOTIDE SEQUENCE [LARGE SCALE GENOMIC DNA]</scope>
    <source>
        <strain evidence="1 3">LOR1-02</strain>
    </source>
</reference>
<organism evidence="1 3">
    <name type="scientific">Paracraurococcus lichenis</name>
    <dbReference type="NCBI Taxonomy" id="3064888"/>
    <lineage>
        <taxon>Bacteria</taxon>
        <taxon>Pseudomonadati</taxon>
        <taxon>Pseudomonadota</taxon>
        <taxon>Alphaproteobacteria</taxon>
        <taxon>Acetobacterales</taxon>
        <taxon>Roseomonadaceae</taxon>
        <taxon>Paracraurococcus</taxon>
    </lineage>
</organism>
<evidence type="ECO:0000313" key="3">
    <source>
        <dbReference type="Proteomes" id="UP001243009"/>
    </source>
</evidence>
<proteinExistence type="predicted"/>
<dbReference type="EMBL" id="JAUTWS010000544">
    <property type="protein sequence ID" value="MDO9714751.1"/>
    <property type="molecule type" value="Genomic_DNA"/>
</dbReference>
<gene>
    <name evidence="1" type="ORF">Q7A36_39255</name>
    <name evidence="2" type="ORF">Q7A36_41175</name>
</gene>
<protein>
    <submittedName>
        <fullName evidence="1">ISNCY family transposase</fullName>
    </submittedName>
</protein>
<sequence>MRRVSMTTRNELVAAVAERYARSSRLDRGRILDEFVAVTGHHRKHAMRLLRGSGAAPAVRRGHR</sequence>
<evidence type="ECO:0000313" key="1">
    <source>
        <dbReference type="EMBL" id="MDO9714387.1"/>
    </source>
</evidence>
<feature type="non-terminal residue" evidence="1">
    <location>
        <position position="64"/>
    </location>
</feature>
<comment type="caution">
    <text evidence="1">The sequence shown here is derived from an EMBL/GenBank/DDBJ whole genome shotgun (WGS) entry which is preliminary data.</text>
</comment>
<dbReference type="Proteomes" id="UP001243009">
    <property type="component" value="Unassembled WGS sequence"/>
</dbReference>
<evidence type="ECO:0000313" key="2">
    <source>
        <dbReference type="EMBL" id="MDO9714751.1"/>
    </source>
</evidence>
<dbReference type="EMBL" id="JAUTWS010000238">
    <property type="protein sequence ID" value="MDO9714387.1"/>
    <property type="molecule type" value="Genomic_DNA"/>
</dbReference>
<accession>A0ABT9EE78</accession>
<name>A0ABT9EE78_9PROT</name>
<keyword evidence="3" id="KW-1185">Reference proteome</keyword>